<keyword evidence="3" id="KW-1185">Reference proteome</keyword>
<feature type="compositionally biased region" description="Acidic residues" evidence="1">
    <location>
        <begin position="1"/>
        <end position="10"/>
    </location>
</feature>
<accession>A0A6G1FGY3</accession>
<dbReference type="AlphaFoldDB" id="A0A6G1FGY3"/>
<feature type="non-terminal residue" evidence="2">
    <location>
        <position position="1"/>
    </location>
</feature>
<dbReference type="Proteomes" id="UP000479710">
    <property type="component" value="Unassembled WGS sequence"/>
</dbReference>
<name>A0A6G1FGY3_9ORYZ</name>
<organism evidence="2 3">
    <name type="scientific">Oryza meyeriana var. granulata</name>
    <dbReference type="NCBI Taxonomy" id="110450"/>
    <lineage>
        <taxon>Eukaryota</taxon>
        <taxon>Viridiplantae</taxon>
        <taxon>Streptophyta</taxon>
        <taxon>Embryophyta</taxon>
        <taxon>Tracheophyta</taxon>
        <taxon>Spermatophyta</taxon>
        <taxon>Magnoliopsida</taxon>
        <taxon>Liliopsida</taxon>
        <taxon>Poales</taxon>
        <taxon>Poaceae</taxon>
        <taxon>BOP clade</taxon>
        <taxon>Oryzoideae</taxon>
        <taxon>Oryzeae</taxon>
        <taxon>Oryzinae</taxon>
        <taxon>Oryza</taxon>
        <taxon>Oryza meyeriana</taxon>
    </lineage>
</organism>
<sequence>KDTYYSDDETQYTLQGGGHSSDECGEQSDPSMHVCSANDNEITINVKEKFAHRAFQGEKGKVHD</sequence>
<gene>
    <name evidence="2" type="ORF">E2562_039328</name>
</gene>
<evidence type="ECO:0000313" key="3">
    <source>
        <dbReference type="Proteomes" id="UP000479710"/>
    </source>
</evidence>
<evidence type="ECO:0000313" key="2">
    <source>
        <dbReference type="EMBL" id="KAF0936177.1"/>
    </source>
</evidence>
<reference evidence="2 3" key="1">
    <citation type="submission" date="2019-11" db="EMBL/GenBank/DDBJ databases">
        <title>Whole genome sequence of Oryza granulata.</title>
        <authorList>
            <person name="Li W."/>
        </authorList>
    </citation>
    <scope>NUCLEOTIDE SEQUENCE [LARGE SCALE GENOMIC DNA]</scope>
    <source>
        <strain evidence="3">cv. Menghai</strain>
        <tissue evidence="2">Leaf</tissue>
    </source>
</reference>
<protein>
    <submittedName>
        <fullName evidence="2">Uncharacterized protein</fullName>
    </submittedName>
</protein>
<dbReference type="EMBL" id="SPHZ02000001">
    <property type="protein sequence ID" value="KAF0936177.1"/>
    <property type="molecule type" value="Genomic_DNA"/>
</dbReference>
<evidence type="ECO:0000256" key="1">
    <source>
        <dbReference type="SAM" id="MobiDB-lite"/>
    </source>
</evidence>
<proteinExistence type="predicted"/>
<comment type="caution">
    <text evidence="2">The sequence shown here is derived from an EMBL/GenBank/DDBJ whole genome shotgun (WGS) entry which is preliminary data.</text>
</comment>
<feature type="region of interest" description="Disordered" evidence="1">
    <location>
        <begin position="1"/>
        <end position="32"/>
    </location>
</feature>